<proteinExistence type="predicted"/>
<keyword evidence="2" id="KW-0472">Membrane</keyword>
<sequence>MIEKLLQEIQTLKTTKDKNALSSNKKYDQGKAKATSSKARSSNTRSPLASALKKKAQATLASKSFQRTNSAPPDFWNANSSPKPRKATSSNAVVAKPVTPKRTHQQMQTIYFPPGLYQPRYASLINAILIHIKVLWGLLKKTLVPKAPELSTLYLFYRPFWQTKQIEETIQHHSRTGYSRKTNFQLFKDAAGGCFKYRRTIINLGSNFIHYAVVILFFTHIIAENLQGLRKLLKGPRNQDQKLKLSQ</sequence>
<organism evidence="3 4">
    <name type="scientific">Puccinia sorghi</name>
    <dbReference type="NCBI Taxonomy" id="27349"/>
    <lineage>
        <taxon>Eukaryota</taxon>
        <taxon>Fungi</taxon>
        <taxon>Dikarya</taxon>
        <taxon>Basidiomycota</taxon>
        <taxon>Pucciniomycotina</taxon>
        <taxon>Pucciniomycetes</taxon>
        <taxon>Pucciniales</taxon>
        <taxon>Pucciniaceae</taxon>
        <taxon>Puccinia</taxon>
    </lineage>
</organism>
<keyword evidence="4" id="KW-1185">Reference proteome</keyword>
<feature type="non-terminal residue" evidence="3">
    <location>
        <position position="247"/>
    </location>
</feature>
<dbReference type="EMBL" id="LAVV01008338">
    <property type="protein sequence ID" value="KNZ53072.1"/>
    <property type="molecule type" value="Genomic_DNA"/>
</dbReference>
<feature type="compositionally biased region" description="Basic and acidic residues" evidence="1">
    <location>
        <begin position="15"/>
        <end position="31"/>
    </location>
</feature>
<evidence type="ECO:0000256" key="1">
    <source>
        <dbReference type="SAM" id="MobiDB-lite"/>
    </source>
</evidence>
<feature type="compositionally biased region" description="Low complexity" evidence="1">
    <location>
        <begin position="32"/>
        <end position="46"/>
    </location>
</feature>
<evidence type="ECO:0000313" key="3">
    <source>
        <dbReference type="EMBL" id="KNZ53072.1"/>
    </source>
</evidence>
<reference evidence="3 4" key="1">
    <citation type="submission" date="2015-08" db="EMBL/GenBank/DDBJ databases">
        <title>Next Generation Sequencing and Analysis of the Genome of Puccinia sorghi L Schw, the Causal Agent of Maize Common Rust.</title>
        <authorList>
            <person name="Rochi L."/>
            <person name="Burguener G."/>
            <person name="Darino M."/>
            <person name="Turjanski A."/>
            <person name="Kreff E."/>
            <person name="Dieguez M.J."/>
            <person name="Sacco F."/>
        </authorList>
    </citation>
    <scope>NUCLEOTIDE SEQUENCE [LARGE SCALE GENOMIC DNA]</scope>
    <source>
        <strain evidence="3 4">RO10H11247</strain>
    </source>
</reference>
<keyword evidence="2" id="KW-0812">Transmembrane</keyword>
<dbReference type="AlphaFoldDB" id="A0A0L6UXV9"/>
<evidence type="ECO:0000313" key="4">
    <source>
        <dbReference type="Proteomes" id="UP000037035"/>
    </source>
</evidence>
<name>A0A0L6UXV9_9BASI</name>
<dbReference type="Proteomes" id="UP000037035">
    <property type="component" value="Unassembled WGS sequence"/>
</dbReference>
<dbReference type="STRING" id="27349.A0A0L6UXV9"/>
<comment type="caution">
    <text evidence="3">The sequence shown here is derived from an EMBL/GenBank/DDBJ whole genome shotgun (WGS) entry which is preliminary data.</text>
</comment>
<feature type="compositionally biased region" description="Polar residues" evidence="1">
    <location>
        <begin position="59"/>
        <end position="92"/>
    </location>
</feature>
<keyword evidence="2" id="KW-1133">Transmembrane helix</keyword>
<protein>
    <submittedName>
        <fullName evidence="3">Uncharacterized protein</fullName>
    </submittedName>
</protein>
<gene>
    <name evidence="3" type="ORF">VP01_3352g1</name>
</gene>
<feature type="region of interest" description="Disordered" evidence="1">
    <location>
        <begin position="15"/>
        <end position="101"/>
    </location>
</feature>
<dbReference type="VEuPathDB" id="FungiDB:VP01_3352g1"/>
<feature type="transmembrane region" description="Helical" evidence="2">
    <location>
        <begin position="208"/>
        <end position="226"/>
    </location>
</feature>
<accession>A0A0L6UXV9</accession>
<evidence type="ECO:0000256" key="2">
    <source>
        <dbReference type="SAM" id="Phobius"/>
    </source>
</evidence>